<dbReference type="Proteomes" id="UP001241758">
    <property type="component" value="Unassembled WGS sequence"/>
</dbReference>
<evidence type="ECO:0008006" key="5">
    <source>
        <dbReference type="Google" id="ProtNLM"/>
    </source>
</evidence>
<organism evidence="3 4">
    <name type="scientific">Actinoplanes sandaracinus</name>
    <dbReference type="NCBI Taxonomy" id="3045177"/>
    <lineage>
        <taxon>Bacteria</taxon>
        <taxon>Bacillati</taxon>
        <taxon>Actinomycetota</taxon>
        <taxon>Actinomycetes</taxon>
        <taxon>Micromonosporales</taxon>
        <taxon>Micromonosporaceae</taxon>
        <taxon>Actinoplanes</taxon>
    </lineage>
</organism>
<evidence type="ECO:0000313" key="3">
    <source>
        <dbReference type="EMBL" id="MDI6097187.1"/>
    </source>
</evidence>
<feature type="region of interest" description="Disordered" evidence="1">
    <location>
        <begin position="125"/>
        <end position="154"/>
    </location>
</feature>
<feature type="compositionally biased region" description="Pro residues" evidence="1">
    <location>
        <begin position="126"/>
        <end position="137"/>
    </location>
</feature>
<keyword evidence="2" id="KW-1133">Transmembrane helix</keyword>
<keyword evidence="2" id="KW-0812">Transmembrane</keyword>
<protein>
    <recommendedName>
        <fullName evidence="5">Adhesin domain-containing protein</fullName>
    </recommendedName>
</protein>
<feature type="compositionally biased region" description="Low complexity" evidence="1">
    <location>
        <begin position="143"/>
        <end position="154"/>
    </location>
</feature>
<evidence type="ECO:0000313" key="4">
    <source>
        <dbReference type="Proteomes" id="UP001241758"/>
    </source>
</evidence>
<dbReference type="EMBL" id="JASCTH010000001">
    <property type="protein sequence ID" value="MDI6097187.1"/>
    <property type="molecule type" value="Genomic_DNA"/>
</dbReference>
<dbReference type="RefSeq" id="WP_282756438.1">
    <property type="nucleotide sequence ID" value="NZ_JASCTH010000001.1"/>
</dbReference>
<accession>A0ABT6WBX4</accession>
<comment type="caution">
    <text evidence="3">The sequence shown here is derived from an EMBL/GenBank/DDBJ whole genome shotgun (WGS) entry which is preliminary data.</text>
</comment>
<evidence type="ECO:0000256" key="2">
    <source>
        <dbReference type="SAM" id="Phobius"/>
    </source>
</evidence>
<feature type="transmembrane region" description="Helical" evidence="2">
    <location>
        <begin position="87"/>
        <end position="110"/>
    </location>
</feature>
<feature type="region of interest" description="Disordered" evidence="1">
    <location>
        <begin position="1"/>
        <end position="75"/>
    </location>
</feature>
<keyword evidence="2" id="KW-0472">Membrane</keyword>
<gene>
    <name evidence="3" type="ORF">QLQ12_01005</name>
</gene>
<name>A0ABT6WBX4_9ACTN</name>
<reference evidence="3 4" key="1">
    <citation type="submission" date="2023-05" db="EMBL/GenBank/DDBJ databases">
        <title>Actinoplanes sp. NEAU-A12 genome sequencing.</title>
        <authorList>
            <person name="Wang Z.-S."/>
        </authorList>
    </citation>
    <scope>NUCLEOTIDE SEQUENCE [LARGE SCALE GENOMIC DNA]</scope>
    <source>
        <strain evidence="3 4">NEAU-A12</strain>
    </source>
</reference>
<proteinExistence type="predicted"/>
<keyword evidence="4" id="KW-1185">Reference proteome</keyword>
<sequence length="353" mass="36112">MESSAVPERESGPESESGAAPSKEWPDITGYWPDAPHRAGPPADHYETEDAEAARTAPAWQARGSQRPTLELRITPRTPRRTGWRSVAAWKPVTALAAAVLVAGVMAWYAGRPPSLVAGPMITAPPTGPQAAPPDAPPVSIEASPSADDPALPGAPPGAATFELADGTTTLGVRIGETEGGWFQVSSPAGSGVTPRAVLEGGTVRLFVDGAGRTGNGKIDVVLSRDVTWSVLMRGGVRTASIDLTGGRAGRVDLLGGAAELDLALPRQDTVVPISMTGGIRDWRISTGGRGPVTAVLQRGAGAVVLYGSRDKDVDKGTRFTVAGGTGGIDLIADEGVGTLTVAAGQDGAELLE</sequence>
<evidence type="ECO:0000256" key="1">
    <source>
        <dbReference type="SAM" id="MobiDB-lite"/>
    </source>
</evidence>